<dbReference type="Pfam" id="PF00359">
    <property type="entry name" value="PTS_EIIA_2"/>
    <property type="match status" value="1"/>
</dbReference>
<evidence type="ECO:0000256" key="10">
    <source>
        <dbReference type="ARBA" id="ARBA00030956"/>
    </source>
</evidence>
<evidence type="ECO:0000256" key="3">
    <source>
        <dbReference type="ARBA" id="ARBA00022448"/>
    </source>
</evidence>
<dbReference type="InterPro" id="IPR016152">
    <property type="entry name" value="PTrfase/Anion_transptr"/>
</dbReference>
<accession>A0ABN2P8X0</accession>
<protein>
    <recommendedName>
        <fullName evidence="2">Mannitol-specific phosphotransferase enzyme IIA component</fullName>
    </recommendedName>
    <alternativeName>
        <fullName evidence="10">EIIA</fullName>
    </alternativeName>
    <alternativeName>
        <fullName evidence="11">EIII</fullName>
    </alternativeName>
    <alternativeName>
        <fullName evidence="9">PTS system mannitol-specific EIIA component</fullName>
    </alternativeName>
</protein>
<keyword evidence="8" id="KW-0418">Kinase</keyword>
<evidence type="ECO:0000313" key="15">
    <source>
        <dbReference type="Proteomes" id="UP001501612"/>
    </source>
</evidence>
<keyword evidence="3" id="KW-0813">Transport</keyword>
<dbReference type="PROSITE" id="PS51094">
    <property type="entry name" value="PTS_EIIA_TYPE_2"/>
    <property type="match status" value="1"/>
</dbReference>
<evidence type="ECO:0000256" key="5">
    <source>
        <dbReference type="ARBA" id="ARBA00022597"/>
    </source>
</evidence>
<dbReference type="SUPFAM" id="SSF55804">
    <property type="entry name" value="Phoshotransferase/anion transport protein"/>
    <property type="match status" value="1"/>
</dbReference>
<evidence type="ECO:0000256" key="1">
    <source>
        <dbReference type="ARBA" id="ARBA00002434"/>
    </source>
</evidence>
<evidence type="ECO:0000313" key="14">
    <source>
        <dbReference type="EMBL" id="GAA1912724.1"/>
    </source>
</evidence>
<dbReference type="CDD" id="cd00211">
    <property type="entry name" value="PTS_IIA_fru"/>
    <property type="match status" value="1"/>
</dbReference>
<comment type="caution">
    <text evidence="14">The sequence shown here is derived from an EMBL/GenBank/DDBJ whole genome shotgun (WGS) entry which is preliminary data.</text>
</comment>
<keyword evidence="4" id="KW-0597">Phosphoprotein</keyword>
<dbReference type="InterPro" id="IPR002178">
    <property type="entry name" value="PTS_EIIA_type-2_dom"/>
</dbReference>
<keyword evidence="7" id="KW-0598">Phosphotransferase system</keyword>
<feature type="region of interest" description="Disordered" evidence="12">
    <location>
        <begin position="1"/>
        <end position="25"/>
    </location>
</feature>
<dbReference type="RefSeq" id="WP_344005273.1">
    <property type="nucleotide sequence ID" value="NZ_BAAAMY010000002.1"/>
</dbReference>
<evidence type="ECO:0000256" key="6">
    <source>
        <dbReference type="ARBA" id="ARBA00022679"/>
    </source>
</evidence>
<feature type="compositionally biased region" description="Basic and acidic residues" evidence="12">
    <location>
        <begin position="1"/>
        <end position="11"/>
    </location>
</feature>
<reference evidence="14 15" key="1">
    <citation type="journal article" date="2019" name="Int. J. Syst. Evol. Microbiol.">
        <title>The Global Catalogue of Microorganisms (GCM) 10K type strain sequencing project: providing services to taxonomists for standard genome sequencing and annotation.</title>
        <authorList>
            <consortium name="The Broad Institute Genomics Platform"/>
            <consortium name="The Broad Institute Genome Sequencing Center for Infectious Disease"/>
            <person name="Wu L."/>
            <person name="Ma J."/>
        </authorList>
    </citation>
    <scope>NUCLEOTIDE SEQUENCE [LARGE SCALE GENOMIC DNA]</scope>
    <source>
        <strain evidence="14 15">JCM 14046</strain>
    </source>
</reference>
<feature type="compositionally biased region" description="Low complexity" evidence="12">
    <location>
        <begin position="15"/>
        <end position="25"/>
    </location>
</feature>
<evidence type="ECO:0000256" key="4">
    <source>
        <dbReference type="ARBA" id="ARBA00022553"/>
    </source>
</evidence>
<comment type="function">
    <text evidence="1">The phosphoenolpyruvate-dependent sugar phosphotransferase system (sugar PTS), a major carbohydrate active transport system, catalyzes the phosphorylation of incoming sugar substrates concomitantly with their translocation across the cell membrane. The enzyme II CmtAB PTS system is involved in D-mannitol transport.</text>
</comment>
<keyword evidence="5" id="KW-0762">Sugar transport</keyword>
<keyword evidence="15" id="KW-1185">Reference proteome</keyword>
<gene>
    <name evidence="14" type="ORF">GCM10009737_12790</name>
</gene>
<keyword evidence="6" id="KW-0808">Transferase</keyword>
<dbReference type="PANTHER" id="PTHR30181:SF2">
    <property type="entry name" value="PTS SYSTEM MANNITOL-SPECIFIC EIICBA COMPONENT"/>
    <property type="match status" value="1"/>
</dbReference>
<dbReference type="PANTHER" id="PTHR30181">
    <property type="entry name" value="MANNITOL PERMEASE IIC COMPONENT"/>
    <property type="match status" value="1"/>
</dbReference>
<dbReference type="InterPro" id="IPR050893">
    <property type="entry name" value="Sugar_PTS"/>
</dbReference>
<evidence type="ECO:0000256" key="8">
    <source>
        <dbReference type="ARBA" id="ARBA00022777"/>
    </source>
</evidence>
<evidence type="ECO:0000256" key="9">
    <source>
        <dbReference type="ARBA" id="ARBA00029908"/>
    </source>
</evidence>
<sequence length="164" mass="17050">MANPFRRRDQRSTTPAEPDAPAPALLDESSIVLSGRATDRDSAIDEVGALLVAAGAVDEAYVAGMHAREGSVSTFMGNELALPHGGADAAGAVVRTAIALVRHDDPLDWNGEPVRFVVGLAGKGSEHLALIGSLARVFTDSAEVERLRRAASAAEVLEVLAAQD</sequence>
<evidence type="ECO:0000259" key="13">
    <source>
        <dbReference type="PROSITE" id="PS51094"/>
    </source>
</evidence>
<name>A0ABN2P8X0_9ACTN</name>
<evidence type="ECO:0000256" key="12">
    <source>
        <dbReference type="SAM" id="MobiDB-lite"/>
    </source>
</evidence>
<evidence type="ECO:0000256" key="11">
    <source>
        <dbReference type="ARBA" id="ARBA00030962"/>
    </source>
</evidence>
<dbReference type="EMBL" id="BAAAMY010000002">
    <property type="protein sequence ID" value="GAA1912724.1"/>
    <property type="molecule type" value="Genomic_DNA"/>
</dbReference>
<organism evidence="14 15">
    <name type="scientific">Nocardioides lentus</name>
    <dbReference type="NCBI Taxonomy" id="338077"/>
    <lineage>
        <taxon>Bacteria</taxon>
        <taxon>Bacillati</taxon>
        <taxon>Actinomycetota</taxon>
        <taxon>Actinomycetes</taxon>
        <taxon>Propionibacteriales</taxon>
        <taxon>Nocardioidaceae</taxon>
        <taxon>Nocardioides</taxon>
    </lineage>
</organism>
<dbReference type="Proteomes" id="UP001501612">
    <property type="component" value="Unassembled WGS sequence"/>
</dbReference>
<proteinExistence type="predicted"/>
<dbReference type="Gene3D" id="3.40.930.10">
    <property type="entry name" value="Mannitol-specific EII, Chain A"/>
    <property type="match status" value="1"/>
</dbReference>
<dbReference type="PROSITE" id="PS00372">
    <property type="entry name" value="PTS_EIIA_TYPE_2_HIS"/>
    <property type="match status" value="1"/>
</dbReference>
<feature type="domain" description="PTS EIIA type-2" evidence="13">
    <location>
        <begin position="24"/>
        <end position="163"/>
    </location>
</feature>
<evidence type="ECO:0000256" key="7">
    <source>
        <dbReference type="ARBA" id="ARBA00022683"/>
    </source>
</evidence>
<evidence type="ECO:0000256" key="2">
    <source>
        <dbReference type="ARBA" id="ARBA00014783"/>
    </source>
</evidence>